<dbReference type="RefSeq" id="WP_144250649.1">
    <property type="nucleotide sequence ID" value="NZ_VLPK01000007.1"/>
</dbReference>
<dbReference type="InterPro" id="IPR012347">
    <property type="entry name" value="Ferritin-like"/>
</dbReference>
<dbReference type="InterPro" id="IPR019052">
    <property type="entry name" value="DUF2383"/>
</dbReference>
<dbReference type="SUPFAM" id="SSF47240">
    <property type="entry name" value="Ferritin-like"/>
    <property type="match status" value="1"/>
</dbReference>
<name>A0A556M8V1_9SPHI</name>
<dbReference type="NCBIfam" id="TIGR02284">
    <property type="entry name" value="PA2169 family four-helix-bundle protein"/>
    <property type="match status" value="1"/>
</dbReference>
<dbReference type="Pfam" id="PF05974">
    <property type="entry name" value="DUF892"/>
    <property type="match status" value="1"/>
</dbReference>
<evidence type="ECO:0000256" key="1">
    <source>
        <dbReference type="SAM" id="MobiDB-lite"/>
    </source>
</evidence>
<organism evidence="3 4">
    <name type="scientific">Mucilaginibacter corticis</name>
    <dbReference type="NCBI Taxonomy" id="2597670"/>
    <lineage>
        <taxon>Bacteria</taxon>
        <taxon>Pseudomonadati</taxon>
        <taxon>Bacteroidota</taxon>
        <taxon>Sphingobacteriia</taxon>
        <taxon>Sphingobacteriales</taxon>
        <taxon>Sphingobacteriaceae</taxon>
        <taxon>Mucilaginibacter</taxon>
    </lineage>
</organism>
<evidence type="ECO:0000313" key="4">
    <source>
        <dbReference type="Proteomes" id="UP000318733"/>
    </source>
</evidence>
<protein>
    <submittedName>
        <fullName evidence="3">DUF892 family protein</fullName>
    </submittedName>
</protein>
<evidence type="ECO:0000259" key="2">
    <source>
        <dbReference type="Pfam" id="PF09537"/>
    </source>
</evidence>
<dbReference type="Gene3D" id="1.20.1260.10">
    <property type="match status" value="2"/>
</dbReference>
<feature type="region of interest" description="Disordered" evidence="1">
    <location>
        <begin position="153"/>
        <end position="173"/>
    </location>
</feature>
<proteinExistence type="predicted"/>
<keyword evidence="4" id="KW-1185">Reference proteome</keyword>
<dbReference type="PANTHER" id="PTHR30565">
    <property type="entry name" value="PROTEIN YCIF"/>
    <property type="match status" value="1"/>
</dbReference>
<evidence type="ECO:0000313" key="3">
    <source>
        <dbReference type="EMBL" id="TSJ36358.1"/>
    </source>
</evidence>
<dbReference type="CDD" id="cd07909">
    <property type="entry name" value="YciF"/>
    <property type="match status" value="1"/>
</dbReference>
<feature type="domain" description="DUF2383" evidence="2">
    <location>
        <begin position="7"/>
        <end position="117"/>
    </location>
</feature>
<reference evidence="3 4" key="1">
    <citation type="submission" date="2019-07" db="EMBL/GenBank/DDBJ databases">
        <authorList>
            <person name="Huq M.A."/>
        </authorList>
    </citation>
    <scope>NUCLEOTIDE SEQUENCE [LARGE SCALE GENOMIC DNA]</scope>
    <source>
        <strain evidence="3 4">MAH-19</strain>
    </source>
</reference>
<dbReference type="InterPro" id="IPR047114">
    <property type="entry name" value="YciF"/>
</dbReference>
<accession>A0A556M8V1</accession>
<dbReference type="InterPro" id="IPR009078">
    <property type="entry name" value="Ferritin-like_SF"/>
</dbReference>
<comment type="caution">
    <text evidence="3">The sequence shown here is derived from an EMBL/GenBank/DDBJ whole genome shotgun (WGS) entry which is preliminary data.</text>
</comment>
<dbReference type="Pfam" id="PF09537">
    <property type="entry name" value="DUF2383"/>
    <property type="match status" value="1"/>
</dbReference>
<gene>
    <name evidence="3" type="ORF">FO440_22905</name>
</gene>
<dbReference type="EMBL" id="VLPK01000007">
    <property type="protein sequence ID" value="TSJ36358.1"/>
    <property type="molecule type" value="Genomic_DNA"/>
</dbReference>
<dbReference type="AlphaFoldDB" id="A0A556M8V1"/>
<dbReference type="Proteomes" id="UP000318733">
    <property type="component" value="Unassembled WGS sequence"/>
</dbReference>
<dbReference type="OrthoDB" id="9795056at2"/>
<dbReference type="InterPro" id="IPR011971">
    <property type="entry name" value="CHP02284"/>
</dbReference>
<dbReference type="PANTHER" id="PTHR30565:SF9">
    <property type="entry name" value="PROTEIN YCIF"/>
    <property type="match status" value="1"/>
</dbReference>
<sequence>MEFNEKTVDVINDLIKINNDRIAGFEKAASDLEGDDNGIVPVFTKLADESRQYVAELTVVAQQHDGEVAEGTSTSGDLHRAWIGIKATFTGNDLLSILNECERGEDAAKTAYLDALNPEYELDPEVESLLRTQQQGINQAHDTIKSLRDQVDTEATGETENVYTPGGAATEDDDFTHQPAFEGDAREFQDRERFIPEPESIEQEEAWEEEQESGESKLMEFFVNELKDLLWAERELIDTLPDMAEAATSPELKNAFELHLSETETHVARLEQVFGILGLEPESRKCEAMSGIIDEGDEIISATEEGTAQRDVGLIFAGQKAEHYEIASYGGMIALAKTLGYYEVAELFVLTLDEEKTADAKLTEIAENQANYDASTERAAN</sequence>
<dbReference type="InterPro" id="IPR010287">
    <property type="entry name" value="DUF892_YciF-like"/>
</dbReference>